<dbReference type="SUPFAM" id="SSF54631">
    <property type="entry name" value="CBS-domain pair"/>
    <property type="match status" value="1"/>
</dbReference>
<feature type="domain" description="Cyclic nucleotide-binding" evidence="3">
    <location>
        <begin position="18"/>
        <end position="138"/>
    </location>
</feature>
<dbReference type="InterPro" id="IPR018821">
    <property type="entry name" value="DUF294_put_nucleoTrafse_sb-bd"/>
</dbReference>
<evidence type="ECO:0000256" key="1">
    <source>
        <dbReference type="ARBA" id="ARBA00023122"/>
    </source>
</evidence>
<proteinExistence type="predicted"/>
<keyword evidence="5" id="KW-0808">Transferase</keyword>
<evidence type="ECO:0000256" key="2">
    <source>
        <dbReference type="PROSITE-ProRule" id="PRU00703"/>
    </source>
</evidence>
<dbReference type="InterPro" id="IPR051257">
    <property type="entry name" value="Diverse_CBS-Domain"/>
</dbReference>
<dbReference type="InterPro" id="IPR000644">
    <property type="entry name" value="CBS_dom"/>
</dbReference>
<evidence type="ECO:0000313" key="5">
    <source>
        <dbReference type="EMBL" id="KRG30248.1"/>
    </source>
</evidence>
<dbReference type="Proteomes" id="UP000051643">
    <property type="component" value="Unassembled WGS sequence"/>
</dbReference>
<dbReference type="SUPFAM" id="SSF51206">
    <property type="entry name" value="cAMP-binding domain-like"/>
    <property type="match status" value="1"/>
</dbReference>
<dbReference type="SMART" id="SM00100">
    <property type="entry name" value="cNMP"/>
    <property type="match status" value="1"/>
</dbReference>
<dbReference type="PANTHER" id="PTHR43080">
    <property type="entry name" value="CBS DOMAIN-CONTAINING PROTEIN CBSX3, MITOCHONDRIAL"/>
    <property type="match status" value="1"/>
</dbReference>
<organism evidence="5 6">
    <name type="scientific">Salegentibacter mishustinae</name>
    <dbReference type="NCBI Taxonomy" id="270918"/>
    <lineage>
        <taxon>Bacteria</taxon>
        <taxon>Pseudomonadati</taxon>
        <taxon>Bacteroidota</taxon>
        <taxon>Flavobacteriia</taxon>
        <taxon>Flavobacteriales</taxon>
        <taxon>Flavobacteriaceae</taxon>
        <taxon>Salegentibacter</taxon>
    </lineage>
</organism>
<dbReference type="CDD" id="cd00038">
    <property type="entry name" value="CAP_ED"/>
    <property type="match status" value="1"/>
</dbReference>
<dbReference type="PANTHER" id="PTHR43080:SF2">
    <property type="entry name" value="CBS DOMAIN-CONTAINING PROTEIN"/>
    <property type="match status" value="1"/>
</dbReference>
<dbReference type="EMBL" id="LKTP01000002">
    <property type="protein sequence ID" value="KRG30248.1"/>
    <property type="molecule type" value="Genomic_DNA"/>
</dbReference>
<comment type="caution">
    <text evidence="5">The sequence shown here is derived from an EMBL/GenBank/DDBJ whole genome shotgun (WGS) entry which is preliminary data.</text>
</comment>
<dbReference type="PROSITE" id="PS51371">
    <property type="entry name" value="CBS"/>
    <property type="match status" value="2"/>
</dbReference>
<dbReference type="AlphaFoldDB" id="A0A0Q9ZNY7"/>
<name>A0A0Q9ZNY7_9FLAO</name>
<dbReference type="InterPro" id="IPR018490">
    <property type="entry name" value="cNMP-bd_dom_sf"/>
</dbReference>
<dbReference type="CDD" id="cd04587">
    <property type="entry name" value="CBS_pair_CAP-ED_NT_Pol-beta-like_DUF294_assoc"/>
    <property type="match status" value="1"/>
</dbReference>
<dbReference type="InterPro" id="IPR046342">
    <property type="entry name" value="CBS_dom_sf"/>
</dbReference>
<accession>A0A0Q9ZNY7</accession>
<evidence type="ECO:0000259" key="3">
    <source>
        <dbReference type="PROSITE" id="PS50042"/>
    </source>
</evidence>
<feature type="domain" description="CBS" evidence="4">
    <location>
        <begin position="176"/>
        <end position="234"/>
    </location>
</feature>
<dbReference type="Gene3D" id="2.60.120.10">
    <property type="entry name" value="Jelly Rolls"/>
    <property type="match status" value="1"/>
</dbReference>
<dbReference type="Pfam" id="PF00027">
    <property type="entry name" value="cNMP_binding"/>
    <property type="match status" value="1"/>
</dbReference>
<evidence type="ECO:0000313" key="6">
    <source>
        <dbReference type="Proteomes" id="UP000051643"/>
    </source>
</evidence>
<dbReference type="InterPro" id="IPR014710">
    <property type="entry name" value="RmlC-like_jellyroll"/>
</dbReference>
<dbReference type="STRING" id="270918.APR42_13770"/>
<gene>
    <name evidence="5" type="ORF">APR42_13770</name>
</gene>
<evidence type="ECO:0000259" key="4">
    <source>
        <dbReference type="PROSITE" id="PS51371"/>
    </source>
</evidence>
<dbReference type="RefSeq" id="WP_057480857.1">
    <property type="nucleotide sequence ID" value="NZ_BMWR01000006.1"/>
</dbReference>
<dbReference type="Pfam" id="PF10335">
    <property type="entry name" value="DUF294_C"/>
    <property type="match status" value="1"/>
</dbReference>
<dbReference type="OrthoDB" id="9810963at2"/>
<dbReference type="CDD" id="cd05401">
    <property type="entry name" value="NT_GlnE_GlnD_like"/>
    <property type="match status" value="1"/>
</dbReference>
<dbReference type="Gene3D" id="3.10.580.10">
    <property type="entry name" value="CBS-domain"/>
    <property type="match status" value="1"/>
</dbReference>
<dbReference type="Pfam" id="PF03445">
    <property type="entry name" value="DUF294"/>
    <property type="match status" value="1"/>
</dbReference>
<dbReference type="SMART" id="SM00116">
    <property type="entry name" value="CBS"/>
    <property type="match status" value="2"/>
</dbReference>
<dbReference type="InterPro" id="IPR005105">
    <property type="entry name" value="GlnD_Uridyltrans_N"/>
</dbReference>
<dbReference type="PROSITE" id="PS50042">
    <property type="entry name" value="CNMP_BINDING_3"/>
    <property type="match status" value="1"/>
</dbReference>
<dbReference type="GO" id="GO:0008773">
    <property type="term" value="F:[protein-PII] uridylyltransferase activity"/>
    <property type="evidence" value="ECO:0007669"/>
    <property type="project" value="InterPro"/>
</dbReference>
<feature type="domain" description="CBS" evidence="4">
    <location>
        <begin position="240"/>
        <end position="299"/>
    </location>
</feature>
<keyword evidence="6" id="KW-1185">Reference proteome</keyword>
<keyword evidence="1 2" id="KW-0129">CBS domain</keyword>
<dbReference type="Pfam" id="PF00571">
    <property type="entry name" value="CBS"/>
    <property type="match status" value="2"/>
</dbReference>
<protein>
    <submittedName>
        <fullName evidence="5">Nucleotidyltransferase</fullName>
    </submittedName>
</protein>
<dbReference type="InterPro" id="IPR000595">
    <property type="entry name" value="cNMP-bd_dom"/>
</dbReference>
<sequence length="642" mass="73442">MKNTIASRIADFLKNYPPFNLLHKEDLLTISKQVKVKYLEKGKMLFAEGDTGHKRFYVVNKGAISLERINNEKRETIDKCDEGDIFGLRPLFAKENYLINAIADEETVLYAIPIKKFKPLSEENKEVGNFLIQSFASNTRNPYSEAHKGKLISDKEPEENQFKPNNNLFELQPAPVTRKVVMTSPETTIKTAAQLMSRKKVGSVLIVENNIPQGIVTDEDFRDMVATGTFGIETPISKIMASPVICYPQGLSIAQAQLTMMKHHINHICITEDGTPNTKVVGILSEHDIMVSEGHNPSVLMKAIQRSSSTNELKKIRHKITLLLRGFIDSNIPLNHISKIIFELNDATIKRIIERCIKKLPTPPPCDFTWISLGSQGRKEQLLQTDQDNALIFEDVPAEKLEETRAYFLELARKVNKRLNIIGYEYCPAEMMAKNPKYCLSLSEWKSQFTNWIIDPGNDEILLCSIFFDFDISYGNIKLSNELADHIFSLTKDNRKFYAVMGATALRNPSPLGFFRQFLVEEDGENKDYFDIKKRGITPITDAARLLILYHQVKNISNTAERFEKLAQLEPNNKELFLACAYASKVLIKFRTKHGLENRNSGRFIDLENLGKEEKIKLKRCFKSIRQVQELVKYRFEVTPYI</sequence>
<reference evidence="5" key="1">
    <citation type="submission" date="2015-10" db="EMBL/GenBank/DDBJ databases">
        <title>Draft genome sequence of Salegentibacter mishustinae KCTC 12263.</title>
        <authorList>
            <person name="Lin W."/>
            <person name="Zheng Q."/>
        </authorList>
    </citation>
    <scope>NUCLEOTIDE SEQUENCE [LARGE SCALE GENOMIC DNA]</scope>
    <source>
        <strain evidence="5">KCTC 12263</strain>
    </source>
</reference>